<dbReference type="RefSeq" id="WP_072950632.1">
    <property type="nucleotide sequence ID" value="NZ_FNSV01000003.1"/>
</dbReference>
<accession>A0A1H4IGF0</accession>
<evidence type="ECO:0000256" key="1">
    <source>
        <dbReference type="SAM" id="MobiDB-lite"/>
    </source>
</evidence>
<feature type="region of interest" description="Disordered" evidence="1">
    <location>
        <begin position="1"/>
        <end position="32"/>
    </location>
</feature>
<organism evidence="2 3">
    <name type="scientific">Rhodococcus koreensis</name>
    <dbReference type="NCBI Taxonomy" id="99653"/>
    <lineage>
        <taxon>Bacteria</taxon>
        <taxon>Bacillati</taxon>
        <taxon>Actinomycetota</taxon>
        <taxon>Actinomycetes</taxon>
        <taxon>Mycobacteriales</taxon>
        <taxon>Nocardiaceae</taxon>
        <taxon>Rhodococcus</taxon>
    </lineage>
</organism>
<dbReference type="AlphaFoldDB" id="A0A1H4IGF0"/>
<reference evidence="3" key="1">
    <citation type="submission" date="2016-10" db="EMBL/GenBank/DDBJ databases">
        <authorList>
            <person name="Varghese N."/>
            <person name="Submissions S."/>
        </authorList>
    </citation>
    <scope>NUCLEOTIDE SEQUENCE [LARGE SCALE GENOMIC DNA]</scope>
    <source>
        <strain evidence="3">DSM 44498</strain>
    </source>
</reference>
<name>A0A1H4IGF0_9NOCA</name>
<protein>
    <submittedName>
        <fullName evidence="2">Uncharacterized protein</fullName>
    </submittedName>
</protein>
<dbReference type="Proteomes" id="UP000183561">
    <property type="component" value="Unassembled WGS sequence"/>
</dbReference>
<keyword evidence="3" id="KW-1185">Reference proteome</keyword>
<gene>
    <name evidence="2" type="ORF">SAMN04490239_0534</name>
</gene>
<proteinExistence type="predicted"/>
<evidence type="ECO:0000313" key="2">
    <source>
        <dbReference type="EMBL" id="SEB32332.1"/>
    </source>
</evidence>
<dbReference type="EMBL" id="FNSV01000003">
    <property type="protein sequence ID" value="SEB32332.1"/>
    <property type="molecule type" value="Genomic_DNA"/>
</dbReference>
<evidence type="ECO:0000313" key="3">
    <source>
        <dbReference type="Proteomes" id="UP000183561"/>
    </source>
</evidence>
<dbReference type="OrthoDB" id="9971960at2"/>
<sequence>MTRTGVLRRSLRRELAQQPTPGPTRRIPIRLSDDEYTRAHTAARTAGQNLETWIHDRITAALDTEQPE</sequence>